<proteinExistence type="predicted"/>
<feature type="compositionally biased region" description="Basic and acidic residues" evidence="1">
    <location>
        <begin position="28"/>
        <end position="43"/>
    </location>
</feature>
<dbReference type="EMBL" id="LAZR01000251">
    <property type="protein sequence ID" value="KKN79178.1"/>
    <property type="molecule type" value="Genomic_DNA"/>
</dbReference>
<feature type="compositionally biased region" description="Basic residues" evidence="1">
    <location>
        <begin position="1"/>
        <end position="12"/>
    </location>
</feature>
<comment type="caution">
    <text evidence="2">The sequence shown here is derived from an EMBL/GenBank/DDBJ whole genome shotgun (WGS) entry which is preliminary data.</text>
</comment>
<protein>
    <submittedName>
        <fullName evidence="2">Uncharacterized protein</fullName>
    </submittedName>
</protein>
<reference evidence="2" key="1">
    <citation type="journal article" date="2015" name="Nature">
        <title>Complex archaea that bridge the gap between prokaryotes and eukaryotes.</title>
        <authorList>
            <person name="Spang A."/>
            <person name="Saw J.H."/>
            <person name="Jorgensen S.L."/>
            <person name="Zaremba-Niedzwiedzka K."/>
            <person name="Martijn J."/>
            <person name="Lind A.E."/>
            <person name="van Eijk R."/>
            <person name="Schleper C."/>
            <person name="Guy L."/>
            <person name="Ettema T.J."/>
        </authorList>
    </citation>
    <scope>NUCLEOTIDE SEQUENCE</scope>
</reference>
<evidence type="ECO:0000256" key="1">
    <source>
        <dbReference type="SAM" id="MobiDB-lite"/>
    </source>
</evidence>
<feature type="region of interest" description="Disordered" evidence="1">
    <location>
        <begin position="1"/>
        <end position="50"/>
    </location>
</feature>
<gene>
    <name evidence="2" type="ORF">LCGC14_0341950</name>
</gene>
<sequence>MKKNIVKKRNRIPRPGMPVKEQLPKIQPPEKKEEKIPEPKMSEIKQLPKIQPPEKKEKEIVYVRDASAFQKPTVKYVGRTSDVDDTKKAVIFLSKHKSLMINADDGSIYMFSNNHFFTNDSKAKEVLRSCGAFNFEMWEGQYPKDFVAKKKIEDQYLTRDPYEHDPMGVGIL</sequence>
<accession>A0A0F9WKY9</accession>
<evidence type="ECO:0000313" key="2">
    <source>
        <dbReference type="EMBL" id="KKN79178.1"/>
    </source>
</evidence>
<organism evidence="2">
    <name type="scientific">marine sediment metagenome</name>
    <dbReference type="NCBI Taxonomy" id="412755"/>
    <lineage>
        <taxon>unclassified sequences</taxon>
        <taxon>metagenomes</taxon>
        <taxon>ecological metagenomes</taxon>
    </lineage>
</organism>
<dbReference type="AlphaFoldDB" id="A0A0F9WKY9"/>
<name>A0A0F9WKY9_9ZZZZ</name>